<evidence type="ECO:0000256" key="6">
    <source>
        <dbReference type="PIRNR" id="PIRNR018267"/>
    </source>
</evidence>
<dbReference type="GO" id="GO:0016787">
    <property type="term" value="F:hydrolase activity"/>
    <property type="evidence" value="ECO:0007669"/>
    <property type="project" value="UniProtKB-KW"/>
</dbReference>
<dbReference type="PIRSF" id="PIRSF018267">
    <property type="entry name" value="VSR_endonuc"/>
    <property type="match status" value="1"/>
</dbReference>
<comment type="caution">
    <text evidence="7">The sequence shown here is derived from an EMBL/GenBank/DDBJ whole genome shotgun (WGS) entry which is preliminary data.</text>
</comment>
<name>A0A0G0SWI8_9BACT</name>
<evidence type="ECO:0000256" key="3">
    <source>
        <dbReference type="ARBA" id="ARBA00022763"/>
    </source>
</evidence>
<dbReference type="Gene3D" id="3.40.960.10">
    <property type="entry name" value="VSR Endonuclease"/>
    <property type="match status" value="1"/>
</dbReference>
<dbReference type="GO" id="GO:0004519">
    <property type="term" value="F:endonuclease activity"/>
    <property type="evidence" value="ECO:0007669"/>
    <property type="project" value="UniProtKB-KW"/>
</dbReference>
<accession>A0A0G0SWI8</accession>
<gene>
    <name evidence="7" type="ORF">UT61_C0016G0008</name>
</gene>
<dbReference type="PATRIC" id="fig|1618552.3.peg.551"/>
<dbReference type="SUPFAM" id="SSF52980">
    <property type="entry name" value="Restriction endonuclease-like"/>
    <property type="match status" value="1"/>
</dbReference>
<dbReference type="NCBIfam" id="TIGR00632">
    <property type="entry name" value="vsr"/>
    <property type="match status" value="1"/>
</dbReference>
<evidence type="ECO:0000313" key="7">
    <source>
        <dbReference type="EMBL" id="KKR29997.1"/>
    </source>
</evidence>
<organism evidence="7 8">
    <name type="scientific">Candidatus Woesebacteria bacterium GW2011_GWA1_39_8</name>
    <dbReference type="NCBI Taxonomy" id="1618552"/>
    <lineage>
        <taxon>Bacteria</taxon>
        <taxon>Candidatus Woeseibacteriota</taxon>
    </lineage>
</organism>
<dbReference type="InterPro" id="IPR004603">
    <property type="entry name" value="DNA_mismatch_endonuc_vsr"/>
</dbReference>
<protein>
    <recommendedName>
        <fullName evidence="6">Very short patch repair endonuclease</fullName>
        <ecNumber evidence="6">3.1.-.-</ecNumber>
    </recommendedName>
</protein>
<evidence type="ECO:0000256" key="2">
    <source>
        <dbReference type="ARBA" id="ARBA00022759"/>
    </source>
</evidence>
<dbReference type="Proteomes" id="UP000034793">
    <property type="component" value="Unassembled WGS sequence"/>
</dbReference>
<evidence type="ECO:0000256" key="1">
    <source>
        <dbReference type="ARBA" id="ARBA00022722"/>
    </source>
</evidence>
<keyword evidence="4 6" id="KW-0378">Hydrolase</keyword>
<evidence type="ECO:0000256" key="4">
    <source>
        <dbReference type="ARBA" id="ARBA00022801"/>
    </source>
</evidence>
<reference evidence="7 8" key="1">
    <citation type="journal article" date="2015" name="Nature">
        <title>rRNA introns, odd ribosomes, and small enigmatic genomes across a large radiation of phyla.</title>
        <authorList>
            <person name="Brown C.T."/>
            <person name="Hug L.A."/>
            <person name="Thomas B.C."/>
            <person name="Sharon I."/>
            <person name="Castelle C.J."/>
            <person name="Singh A."/>
            <person name="Wilkins M.J."/>
            <person name="Williams K.H."/>
            <person name="Banfield J.F."/>
        </authorList>
    </citation>
    <scope>NUCLEOTIDE SEQUENCE [LARGE SCALE GENOMIC DNA]</scope>
</reference>
<keyword evidence="1 6" id="KW-0540">Nuclease</keyword>
<keyword evidence="5 6" id="KW-0234">DNA repair</keyword>
<dbReference type="EC" id="3.1.-.-" evidence="6"/>
<evidence type="ECO:0000256" key="5">
    <source>
        <dbReference type="ARBA" id="ARBA00023204"/>
    </source>
</evidence>
<keyword evidence="2 6" id="KW-0255">Endonuclease</keyword>
<dbReference type="InterPro" id="IPR011335">
    <property type="entry name" value="Restrct_endonuc-II-like"/>
</dbReference>
<dbReference type="GO" id="GO:0006298">
    <property type="term" value="P:mismatch repair"/>
    <property type="evidence" value="ECO:0007669"/>
    <property type="project" value="UniProtKB-UniRule"/>
</dbReference>
<keyword evidence="3 6" id="KW-0227">DNA damage</keyword>
<comment type="similarity">
    <text evidence="6">Belongs to the vsr family.</text>
</comment>
<comment type="function">
    <text evidence="6">May nick specific sequences that contain T:G mispairs resulting from m5C-deamination.</text>
</comment>
<dbReference type="AlphaFoldDB" id="A0A0G0SWI8"/>
<sequence length="138" mass="16403">MDKLTKEKRSQNMAQIRSKNTEPEIRVRKILAELGWNYRLHSRKLPGKPDIVISKIKTAIFINGCFWHQHKGCKRCTMPKSNSEYWNKKLEGNIQKQKQSIKDLKILGWKTAIIWECQTKNRVFLNKILRRAVEKTRI</sequence>
<dbReference type="Pfam" id="PF03852">
    <property type="entry name" value="Vsr"/>
    <property type="match status" value="1"/>
</dbReference>
<dbReference type="EMBL" id="LBXL01000016">
    <property type="protein sequence ID" value="KKR29997.1"/>
    <property type="molecule type" value="Genomic_DNA"/>
</dbReference>
<dbReference type="CDD" id="cd00221">
    <property type="entry name" value="Vsr"/>
    <property type="match status" value="1"/>
</dbReference>
<evidence type="ECO:0000313" key="8">
    <source>
        <dbReference type="Proteomes" id="UP000034793"/>
    </source>
</evidence>
<proteinExistence type="inferred from homology"/>